<dbReference type="Gene3D" id="1.50.10.160">
    <property type="match status" value="1"/>
</dbReference>
<dbReference type="OrthoDB" id="2343925at2759"/>
<evidence type="ECO:0000313" key="6">
    <source>
        <dbReference type="Proteomes" id="UP000631114"/>
    </source>
</evidence>
<protein>
    <recommendedName>
        <fullName evidence="4">Terpene synthase N-terminal domain-containing protein</fullName>
    </recommendedName>
</protein>
<accession>A0A835M3Z6</accession>
<dbReference type="InterPro" id="IPR036965">
    <property type="entry name" value="Terpene_synth_N_sf"/>
</dbReference>
<dbReference type="SUPFAM" id="SSF48239">
    <property type="entry name" value="Terpenoid cyclases/Protein prenyltransferases"/>
    <property type="match status" value="2"/>
</dbReference>
<evidence type="ECO:0000256" key="2">
    <source>
        <dbReference type="ARBA" id="ARBA00022723"/>
    </source>
</evidence>
<dbReference type="InterPro" id="IPR008930">
    <property type="entry name" value="Terpenoid_cyclase/PrenylTrfase"/>
</dbReference>
<dbReference type="PANTHER" id="PTHR31739">
    <property type="entry name" value="ENT-COPALYL DIPHOSPHATE SYNTHASE, CHLOROPLASTIC"/>
    <property type="match status" value="1"/>
</dbReference>
<dbReference type="AlphaFoldDB" id="A0A835M3Z6"/>
<dbReference type="SFLD" id="SFLDG01014">
    <property type="entry name" value="Terpene_Cyclase_Like_1_N-term"/>
    <property type="match status" value="1"/>
</dbReference>
<feature type="domain" description="Terpene synthase N-terminal" evidence="4">
    <location>
        <begin position="168"/>
        <end position="260"/>
    </location>
</feature>
<dbReference type="InterPro" id="IPR001906">
    <property type="entry name" value="Terpene_synth_N"/>
</dbReference>
<organism evidence="5 6">
    <name type="scientific">Coptis chinensis</name>
    <dbReference type="NCBI Taxonomy" id="261450"/>
    <lineage>
        <taxon>Eukaryota</taxon>
        <taxon>Viridiplantae</taxon>
        <taxon>Streptophyta</taxon>
        <taxon>Embryophyta</taxon>
        <taxon>Tracheophyta</taxon>
        <taxon>Spermatophyta</taxon>
        <taxon>Magnoliopsida</taxon>
        <taxon>Ranunculales</taxon>
        <taxon>Ranunculaceae</taxon>
        <taxon>Coptidoideae</taxon>
        <taxon>Coptis</taxon>
    </lineage>
</organism>
<dbReference type="GO" id="GO:0009686">
    <property type="term" value="P:gibberellin biosynthetic process"/>
    <property type="evidence" value="ECO:0007669"/>
    <property type="project" value="TreeGrafter"/>
</dbReference>
<dbReference type="Pfam" id="PF01397">
    <property type="entry name" value="Terpene_synth"/>
    <property type="match status" value="1"/>
</dbReference>
<dbReference type="GO" id="GO:0009507">
    <property type="term" value="C:chloroplast"/>
    <property type="evidence" value="ECO:0007669"/>
    <property type="project" value="TreeGrafter"/>
</dbReference>
<gene>
    <name evidence="5" type="ORF">IFM89_002656</name>
</gene>
<name>A0A835M3Z6_9MAGN</name>
<comment type="caution">
    <text evidence="5">The sequence shown here is derived from an EMBL/GenBank/DDBJ whole genome shotgun (WGS) entry which is preliminary data.</text>
</comment>
<dbReference type="GO" id="GO:0010333">
    <property type="term" value="F:terpene synthase activity"/>
    <property type="evidence" value="ECO:0007669"/>
    <property type="project" value="InterPro"/>
</dbReference>
<evidence type="ECO:0000259" key="4">
    <source>
        <dbReference type="Pfam" id="PF01397"/>
    </source>
</evidence>
<sequence>MLASMGDGEISISAYDAAWVALVEDIHGNGDPQFPSSNQWIINNQLADGSWGDESIFTAHDRIPNTLGCVAALKKWNLHPRRRERGLSFLNENMNKLGDENAEHMPIGFEVAFPSLVEIARKLDLEIPDDSPAVQNKYAQRKLKLTKIHMDVVHIVPTTLLHSLEGLDWEKLIKLQSVGPSFLFSPASTAFVLMNTKDEKCLQYLKKPVEKFNGGVRNVYPIDLFEHIWSVDRLERLAVSRYFKAEIEECVNYLSRQSNQAVTGLFNLYRVAQVLFPGEAILQEAKKFAYKFLCEKQASNQLLDKWIITKDLPGEAYSRYIIKTEI</sequence>
<dbReference type="Gene3D" id="1.50.10.130">
    <property type="entry name" value="Terpene synthase, N-terminal domain"/>
    <property type="match status" value="2"/>
</dbReference>
<proteinExistence type="predicted"/>
<keyword evidence="3" id="KW-0460">Magnesium</keyword>
<dbReference type="InterPro" id="IPR050148">
    <property type="entry name" value="Terpene_synthase-like"/>
</dbReference>
<dbReference type="Proteomes" id="UP000631114">
    <property type="component" value="Unassembled WGS sequence"/>
</dbReference>
<evidence type="ECO:0000313" key="5">
    <source>
        <dbReference type="EMBL" id="KAF9618788.1"/>
    </source>
</evidence>
<evidence type="ECO:0000256" key="1">
    <source>
        <dbReference type="ARBA" id="ARBA00001946"/>
    </source>
</evidence>
<dbReference type="GO" id="GO:0000287">
    <property type="term" value="F:magnesium ion binding"/>
    <property type="evidence" value="ECO:0007669"/>
    <property type="project" value="TreeGrafter"/>
</dbReference>
<dbReference type="PANTHER" id="PTHR31739:SF4">
    <property type="entry name" value="ENT-COPALYL DIPHOSPHATE SYNTHASE, CHLOROPLASTIC"/>
    <property type="match status" value="1"/>
</dbReference>
<dbReference type="EMBL" id="JADFTS010000002">
    <property type="protein sequence ID" value="KAF9618788.1"/>
    <property type="molecule type" value="Genomic_DNA"/>
</dbReference>
<comment type="cofactor">
    <cofactor evidence="1">
        <name>Mg(2+)</name>
        <dbReference type="ChEBI" id="CHEBI:18420"/>
    </cofactor>
</comment>
<reference evidence="5 6" key="1">
    <citation type="submission" date="2020-10" db="EMBL/GenBank/DDBJ databases">
        <title>The Coptis chinensis genome and diversification of protoberbering-type alkaloids.</title>
        <authorList>
            <person name="Wang B."/>
            <person name="Shu S."/>
            <person name="Song C."/>
            <person name="Liu Y."/>
        </authorList>
    </citation>
    <scope>NUCLEOTIDE SEQUENCE [LARGE SCALE GENOMIC DNA]</scope>
    <source>
        <strain evidence="5">HL-2020</strain>
        <tissue evidence="5">Leaf</tissue>
    </source>
</reference>
<keyword evidence="6" id="KW-1185">Reference proteome</keyword>
<evidence type="ECO:0000256" key="3">
    <source>
        <dbReference type="ARBA" id="ARBA00022842"/>
    </source>
</evidence>
<keyword evidence="2" id="KW-0479">Metal-binding</keyword>